<dbReference type="Pfam" id="PF13432">
    <property type="entry name" value="TPR_16"/>
    <property type="match status" value="1"/>
</dbReference>
<dbReference type="AlphaFoldDB" id="A6GAY7"/>
<dbReference type="GO" id="GO:0004674">
    <property type="term" value="F:protein serine/threonine kinase activity"/>
    <property type="evidence" value="ECO:0007669"/>
    <property type="project" value="UniProtKB-KW"/>
</dbReference>
<evidence type="ECO:0000256" key="3">
    <source>
        <dbReference type="ARBA" id="ARBA00022777"/>
    </source>
</evidence>
<dbReference type="CDD" id="cd14014">
    <property type="entry name" value="STKc_PknB_like"/>
    <property type="match status" value="1"/>
</dbReference>
<keyword evidence="10" id="KW-0723">Serine/threonine-protein kinase</keyword>
<dbReference type="Proteomes" id="UP000005801">
    <property type="component" value="Unassembled WGS sequence"/>
</dbReference>
<keyword evidence="1" id="KW-0808">Transferase</keyword>
<dbReference type="Gene3D" id="1.25.40.10">
    <property type="entry name" value="Tetratricopeptide repeat domain"/>
    <property type="match status" value="1"/>
</dbReference>
<feature type="repeat" description="TPR" evidence="5">
    <location>
        <begin position="683"/>
        <end position="716"/>
    </location>
</feature>
<dbReference type="GO" id="GO:0005524">
    <property type="term" value="F:ATP binding"/>
    <property type="evidence" value="ECO:0007669"/>
    <property type="project" value="UniProtKB-UniRule"/>
</dbReference>
<feature type="repeat" description="TPR" evidence="5">
    <location>
        <begin position="649"/>
        <end position="682"/>
    </location>
</feature>
<dbReference type="Gene3D" id="1.10.510.10">
    <property type="entry name" value="Transferase(Phosphotransferase) domain 1"/>
    <property type="match status" value="1"/>
</dbReference>
<reference evidence="10 11" key="1">
    <citation type="submission" date="2007-06" db="EMBL/GenBank/DDBJ databases">
        <authorList>
            <person name="Shimkets L."/>
            <person name="Ferriera S."/>
            <person name="Johnson J."/>
            <person name="Kravitz S."/>
            <person name="Beeson K."/>
            <person name="Sutton G."/>
            <person name="Rogers Y.-H."/>
            <person name="Friedman R."/>
            <person name="Frazier M."/>
            <person name="Venter J.C."/>
        </authorList>
    </citation>
    <scope>NUCLEOTIDE SEQUENCE [LARGE SCALE GENOMIC DNA]</scope>
    <source>
        <strain evidence="10 11">SIR-1</strain>
    </source>
</reference>
<dbReference type="Pfam" id="PF00069">
    <property type="entry name" value="Pkinase"/>
    <property type="match status" value="1"/>
</dbReference>
<feature type="region of interest" description="Disordered" evidence="7">
    <location>
        <begin position="585"/>
        <end position="606"/>
    </location>
</feature>
<keyword evidence="3 10" id="KW-0418">Kinase</keyword>
<keyword evidence="8" id="KW-0472">Membrane</keyword>
<dbReference type="InterPro" id="IPR000719">
    <property type="entry name" value="Prot_kinase_dom"/>
</dbReference>
<feature type="region of interest" description="Disordered" evidence="7">
    <location>
        <begin position="632"/>
        <end position="659"/>
    </location>
</feature>
<dbReference type="STRING" id="391625.PPSIR1_13200"/>
<dbReference type="SUPFAM" id="SSF48452">
    <property type="entry name" value="TPR-like"/>
    <property type="match status" value="1"/>
</dbReference>
<name>A6GAY7_9BACT</name>
<keyword evidence="4 6" id="KW-0067">ATP-binding</keyword>
<sequence>MKTAVATRHPPAPDESPTLPAASPSPESASADAGTVPKFDPTSESEHDAEASETLTGTNEQRGEGASERQTFARFADAEGSDDWRPVEKQIRLGMGKRIPNTRYRLTSWLGEGGMGEVFEAEHVDIERSVAIKVIKHGADAALAERFIDEARTIARVESRFVVDVLDFGELPDGRPFYAMELLRDLSLHSVLEDYGRLPLERALPILRQLCKALEAIHTCGLAHRDLKPENVLLQLHEGNREDMVRVVDFGIAAEFKAQAELIAGTPPYMAPEQIMGEGFDGRLDIYALGCLAYEMISGETPFQGKLLEIFDQHLEAQPDSLTGRLPDLPEELDEVLTRCLAKRPEDRYASAAELEAALCEIQIAAGFTTPWDDLALPPVDEERREQLAASMPRPRIGGALDRRVLIGAGVVAALLAVLVIVGLATRSRPDPQQQQVVNSRKWVEDYAAEARAAGAQAYWVYPPPSDREFKTAQTWVLAIEERAAPKDYIAWSYADLLRAEFAATLIRLGDEYWDKDHGRPFAVEYYAQALIFDPDNKHAGGRVALTNAQLADAGARAARGEFSEAELAAGEMLAALAERDEGKRRKKVRSIVQDPKRGPGGAHTQGLLVDLVGEDELRAEIEEAAAAAAVPGIEETGSKDSAADRQRARALAKQGNDALAKGKRDKAERLFHKAIAADSRNASAVEGLARIHFDLGAYGEALGYAKKASRLRPRDEGVRLLLGDAYLKVLRYSNARAEYEKAQALGSPLAKKRLARLDELTR</sequence>
<evidence type="ECO:0000256" key="7">
    <source>
        <dbReference type="SAM" id="MobiDB-lite"/>
    </source>
</evidence>
<dbReference type="InterPro" id="IPR019734">
    <property type="entry name" value="TPR_rpt"/>
</dbReference>
<keyword evidence="8" id="KW-0812">Transmembrane</keyword>
<feature type="region of interest" description="Disordered" evidence="7">
    <location>
        <begin position="1"/>
        <end position="69"/>
    </location>
</feature>
<keyword evidence="11" id="KW-1185">Reference proteome</keyword>
<comment type="caution">
    <text evidence="10">The sequence shown here is derived from an EMBL/GenBank/DDBJ whole genome shotgun (WGS) entry which is preliminary data.</text>
</comment>
<organism evidence="10 11">
    <name type="scientific">Plesiocystis pacifica SIR-1</name>
    <dbReference type="NCBI Taxonomy" id="391625"/>
    <lineage>
        <taxon>Bacteria</taxon>
        <taxon>Pseudomonadati</taxon>
        <taxon>Myxococcota</taxon>
        <taxon>Polyangia</taxon>
        <taxon>Nannocystales</taxon>
        <taxon>Nannocystaceae</taxon>
        <taxon>Plesiocystis</taxon>
    </lineage>
</organism>
<evidence type="ECO:0000256" key="6">
    <source>
        <dbReference type="PROSITE-ProRule" id="PRU10141"/>
    </source>
</evidence>
<gene>
    <name evidence="10" type="ORF">PPSIR1_13200</name>
</gene>
<dbReference type="PROSITE" id="PS00107">
    <property type="entry name" value="PROTEIN_KINASE_ATP"/>
    <property type="match status" value="1"/>
</dbReference>
<dbReference type="PANTHER" id="PTHR43289">
    <property type="entry name" value="MITOGEN-ACTIVATED PROTEIN KINASE KINASE KINASE 20-RELATED"/>
    <property type="match status" value="1"/>
</dbReference>
<proteinExistence type="predicted"/>
<evidence type="ECO:0000256" key="1">
    <source>
        <dbReference type="ARBA" id="ARBA00022679"/>
    </source>
</evidence>
<evidence type="ECO:0000256" key="5">
    <source>
        <dbReference type="PROSITE-ProRule" id="PRU00339"/>
    </source>
</evidence>
<dbReference type="PROSITE" id="PS50005">
    <property type="entry name" value="TPR"/>
    <property type="match status" value="2"/>
</dbReference>
<dbReference type="SMART" id="SM00220">
    <property type="entry name" value="S_TKc"/>
    <property type="match status" value="1"/>
</dbReference>
<dbReference type="PROSITE" id="PS00108">
    <property type="entry name" value="PROTEIN_KINASE_ST"/>
    <property type="match status" value="1"/>
</dbReference>
<feature type="compositionally biased region" description="Low complexity" evidence="7">
    <location>
        <begin position="16"/>
        <end position="33"/>
    </location>
</feature>
<keyword evidence="2 6" id="KW-0547">Nucleotide-binding</keyword>
<dbReference type="InterPro" id="IPR017441">
    <property type="entry name" value="Protein_kinase_ATP_BS"/>
</dbReference>
<dbReference type="InterPro" id="IPR011009">
    <property type="entry name" value="Kinase-like_dom_sf"/>
</dbReference>
<feature type="transmembrane region" description="Helical" evidence="8">
    <location>
        <begin position="405"/>
        <end position="425"/>
    </location>
</feature>
<evidence type="ECO:0000256" key="8">
    <source>
        <dbReference type="SAM" id="Phobius"/>
    </source>
</evidence>
<dbReference type="InterPro" id="IPR008271">
    <property type="entry name" value="Ser/Thr_kinase_AS"/>
</dbReference>
<evidence type="ECO:0000256" key="2">
    <source>
        <dbReference type="ARBA" id="ARBA00022741"/>
    </source>
</evidence>
<feature type="domain" description="Protein kinase" evidence="9">
    <location>
        <begin position="104"/>
        <end position="364"/>
    </location>
</feature>
<dbReference type="Gene3D" id="3.30.200.20">
    <property type="entry name" value="Phosphorylase Kinase, domain 1"/>
    <property type="match status" value="1"/>
</dbReference>
<dbReference type="InterPro" id="IPR011990">
    <property type="entry name" value="TPR-like_helical_dom_sf"/>
</dbReference>
<dbReference type="PANTHER" id="PTHR43289:SF6">
    <property type="entry name" value="SERINE_THREONINE-PROTEIN KINASE NEKL-3"/>
    <property type="match status" value="1"/>
</dbReference>
<evidence type="ECO:0000256" key="4">
    <source>
        <dbReference type="ARBA" id="ARBA00022840"/>
    </source>
</evidence>
<evidence type="ECO:0000259" key="9">
    <source>
        <dbReference type="PROSITE" id="PS50011"/>
    </source>
</evidence>
<dbReference type="PROSITE" id="PS50011">
    <property type="entry name" value="PROTEIN_KINASE_DOM"/>
    <property type="match status" value="1"/>
</dbReference>
<feature type="compositionally biased region" description="Basic and acidic residues" evidence="7">
    <location>
        <begin position="637"/>
        <end position="648"/>
    </location>
</feature>
<feature type="binding site" evidence="6">
    <location>
        <position position="133"/>
    </location>
    <ligand>
        <name>ATP</name>
        <dbReference type="ChEBI" id="CHEBI:30616"/>
    </ligand>
</feature>
<dbReference type="EMBL" id="ABCS01000054">
    <property type="protein sequence ID" value="EDM76972.1"/>
    <property type="molecule type" value="Genomic_DNA"/>
</dbReference>
<dbReference type="eggNOG" id="COG0515">
    <property type="taxonomic scope" value="Bacteria"/>
</dbReference>
<accession>A6GAY7</accession>
<evidence type="ECO:0000313" key="11">
    <source>
        <dbReference type="Proteomes" id="UP000005801"/>
    </source>
</evidence>
<evidence type="ECO:0000313" key="10">
    <source>
        <dbReference type="EMBL" id="EDM76972.1"/>
    </source>
</evidence>
<keyword evidence="5" id="KW-0802">TPR repeat</keyword>
<dbReference type="SMART" id="SM00028">
    <property type="entry name" value="TPR"/>
    <property type="match status" value="4"/>
</dbReference>
<protein>
    <submittedName>
        <fullName evidence="10">Serine/threonine protein kinase</fullName>
    </submittedName>
</protein>
<keyword evidence="8" id="KW-1133">Transmembrane helix</keyword>
<dbReference type="SUPFAM" id="SSF56112">
    <property type="entry name" value="Protein kinase-like (PK-like)"/>
    <property type="match status" value="1"/>
</dbReference>